<keyword evidence="5" id="KW-1278">Translocase</keyword>
<geneLocation type="mitochondrion" evidence="12"/>
<proteinExistence type="inferred from homology"/>
<keyword evidence="7" id="KW-0520">NAD</keyword>
<feature type="transmembrane region" description="Helical" evidence="11">
    <location>
        <begin position="30"/>
        <end position="52"/>
    </location>
</feature>
<dbReference type="GO" id="GO:0016020">
    <property type="term" value="C:membrane"/>
    <property type="evidence" value="ECO:0007669"/>
    <property type="project" value="UniProtKB-SubCell"/>
</dbReference>
<sequence>MMTLLVQGWGVLPIIVGGMVVYVSRRKHLLITLLSLEFIVLGMYCFMLGWLEGVGHEMYFSLLFLTMSVCEGTLGLSVLVSMIRTHGNDYFEGFSIIQC</sequence>
<dbReference type="GeneID" id="6870672"/>
<dbReference type="InterPro" id="IPR039428">
    <property type="entry name" value="NUOK/Mnh_C1-like"/>
</dbReference>
<evidence type="ECO:0000256" key="6">
    <source>
        <dbReference type="ARBA" id="ARBA00022989"/>
    </source>
</evidence>
<feature type="transmembrane region" description="Helical" evidence="11">
    <location>
        <begin position="58"/>
        <end position="80"/>
    </location>
</feature>
<evidence type="ECO:0000256" key="1">
    <source>
        <dbReference type="ARBA" id="ARBA00004141"/>
    </source>
</evidence>
<dbReference type="GO" id="GO:0008137">
    <property type="term" value="F:NADH dehydrogenase (ubiquinone) activity"/>
    <property type="evidence" value="ECO:0007669"/>
    <property type="project" value="UniProtKB-EC"/>
</dbReference>
<dbReference type="AlphaFoldDB" id="B5KME2"/>
<accession>B5KME2</accession>
<comment type="subcellular location">
    <subcellularLocation>
        <location evidence="1">Membrane</location>
        <topology evidence="1">Multi-pass membrane protein</topology>
    </subcellularLocation>
</comment>
<evidence type="ECO:0000256" key="4">
    <source>
        <dbReference type="ARBA" id="ARBA00022692"/>
    </source>
</evidence>
<evidence type="ECO:0000256" key="8">
    <source>
        <dbReference type="ARBA" id="ARBA00023136"/>
    </source>
</evidence>
<dbReference type="Pfam" id="PF00420">
    <property type="entry name" value="Oxidored_q2"/>
    <property type="match status" value="1"/>
</dbReference>
<dbReference type="CTD" id="4539"/>
<comment type="catalytic activity">
    <reaction evidence="10">
        <text>a ubiquinone + NADH + 5 H(+)(in) = a ubiquinol + NAD(+) + 4 H(+)(out)</text>
        <dbReference type="Rhea" id="RHEA:29091"/>
        <dbReference type="Rhea" id="RHEA-COMP:9565"/>
        <dbReference type="Rhea" id="RHEA-COMP:9566"/>
        <dbReference type="ChEBI" id="CHEBI:15378"/>
        <dbReference type="ChEBI" id="CHEBI:16389"/>
        <dbReference type="ChEBI" id="CHEBI:17976"/>
        <dbReference type="ChEBI" id="CHEBI:57540"/>
        <dbReference type="ChEBI" id="CHEBI:57945"/>
        <dbReference type="EC" id="7.1.1.2"/>
    </reaction>
</comment>
<gene>
    <name evidence="12" type="primary">ND4L</name>
</gene>
<dbReference type="EMBL" id="EU084035">
    <property type="protein sequence ID" value="ABS88985.1"/>
    <property type="molecule type" value="Genomic_DNA"/>
</dbReference>
<evidence type="ECO:0000256" key="11">
    <source>
        <dbReference type="SAM" id="Phobius"/>
    </source>
</evidence>
<evidence type="ECO:0000256" key="2">
    <source>
        <dbReference type="ARBA" id="ARBA00010519"/>
    </source>
</evidence>
<evidence type="ECO:0000256" key="5">
    <source>
        <dbReference type="ARBA" id="ARBA00022967"/>
    </source>
</evidence>
<evidence type="ECO:0000256" key="9">
    <source>
        <dbReference type="ARBA" id="ARBA00031586"/>
    </source>
</evidence>
<dbReference type="Gene3D" id="1.10.287.3510">
    <property type="match status" value="1"/>
</dbReference>
<keyword evidence="6 11" id="KW-1133">Transmembrane helix</keyword>
<evidence type="ECO:0000256" key="3">
    <source>
        <dbReference type="ARBA" id="ARBA00016612"/>
    </source>
</evidence>
<evidence type="ECO:0000256" key="7">
    <source>
        <dbReference type="ARBA" id="ARBA00023027"/>
    </source>
</evidence>
<evidence type="ECO:0000313" key="12">
    <source>
        <dbReference type="EMBL" id="ABS88985.1"/>
    </source>
</evidence>
<organism evidence="12">
    <name type="scientific">Atelura formicaria</name>
    <dbReference type="NCBI Taxonomy" id="459531"/>
    <lineage>
        <taxon>Eukaryota</taxon>
        <taxon>Metazoa</taxon>
        <taxon>Ecdysozoa</taxon>
        <taxon>Arthropoda</taxon>
        <taxon>Hexapoda</taxon>
        <taxon>Insecta</taxon>
        <taxon>Zygentoma</taxon>
        <taxon>Nicoletiidae</taxon>
        <taxon>Atelura</taxon>
    </lineage>
</organism>
<keyword evidence="12" id="KW-0496">Mitochondrion</keyword>
<feature type="transmembrane region" description="Helical" evidence="11">
    <location>
        <begin position="6"/>
        <end position="23"/>
    </location>
</feature>
<name>B5KME2_9INSE</name>
<dbReference type="RefSeq" id="YP_002213647.1">
    <property type="nucleotide sequence ID" value="NC_011197.1"/>
</dbReference>
<comment type="similarity">
    <text evidence="2">Belongs to the complex I subunit 4L family.</text>
</comment>
<evidence type="ECO:0000256" key="10">
    <source>
        <dbReference type="ARBA" id="ARBA00049551"/>
    </source>
</evidence>
<protein>
    <recommendedName>
        <fullName evidence="3">NADH-ubiquinone oxidoreductase chain 4L</fullName>
    </recommendedName>
    <alternativeName>
        <fullName evidence="9">NADH dehydrogenase subunit 4L</fullName>
    </alternativeName>
</protein>
<keyword evidence="4 11" id="KW-0812">Transmembrane</keyword>
<reference evidence="12" key="1">
    <citation type="journal article" date="2009" name="Gene">
        <title>The complete mitochondrial genome of Atelura formicaria (Hexapoda: Zygentoma) and the phylogenetic relationships of basal insects.</title>
        <authorList>
            <person name="Comandi S."/>
            <person name="Carapelli A."/>
            <person name="Podsiadlowski L."/>
            <person name="Nardi F."/>
            <person name="Frati F."/>
        </authorList>
    </citation>
    <scope>NUCLEOTIDE SEQUENCE</scope>
</reference>
<keyword evidence="8 11" id="KW-0472">Membrane</keyword>